<sequence length="99" mass="11084">MHRSLPFQPGTPPEASTSPQHHFTYPEFCIPRSIPRRERRSTCGFASHSDCACGGNYSSLAVIRAPDIPRSFFFFAPHTFCPACMYMAREDGCVCHSVI</sequence>
<dbReference type="Proteomes" id="UP000008177">
    <property type="component" value="Unplaced contigs"/>
</dbReference>
<dbReference type="HOGENOM" id="CLU_2320070_0_0_1"/>
<evidence type="ECO:0000313" key="2">
    <source>
        <dbReference type="EMBL" id="CCD54287.1"/>
    </source>
</evidence>
<dbReference type="AlphaFoldDB" id="G2YRN9"/>
<gene>
    <name evidence="2" type="ORF">BofuT4_P129870.1</name>
</gene>
<reference evidence="3" key="1">
    <citation type="journal article" date="2011" name="PLoS Genet.">
        <title>Genomic analysis of the necrotrophic fungal pathogens Sclerotinia sclerotiorum and Botrytis cinerea.</title>
        <authorList>
            <person name="Amselem J."/>
            <person name="Cuomo C.A."/>
            <person name="van Kan J.A."/>
            <person name="Viaud M."/>
            <person name="Benito E.P."/>
            <person name="Couloux A."/>
            <person name="Coutinho P.M."/>
            <person name="de Vries R.P."/>
            <person name="Dyer P.S."/>
            <person name="Fillinger S."/>
            <person name="Fournier E."/>
            <person name="Gout L."/>
            <person name="Hahn M."/>
            <person name="Kohn L."/>
            <person name="Lapalu N."/>
            <person name="Plummer K.M."/>
            <person name="Pradier J.M."/>
            <person name="Quevillon E."/>
            <person name="Sharon A."/>
            <person name="Simon A."/>
            <person name="ten Have A."/>
            <person name="Tudzynski B."/>
            <person name="Tudzynski P."/>
            <person name="Wincker P."/>
            <person name="Andrew M."/>
            <person name="Anthouard V."/>
            <person name="Beever R.E."/>
            <person name="Beffa R."/>
            <person name="Benoit I."/>
            <person name="Bouzid O."/>
            <person name="Brault B."/>
            <person name="Chen Z."/>
            <person name="Choquer M."/>
            <person name="Collemare J."/>
            <person name="Cotton P."/>
            <person name="Danchin E.G."/>
            <person name="Da Silva C."/>
            <person name="Gautier A."/>
            <person name="Giraud C."/>
            <person name="Giraud T."/>
            <person name="Gonzalez C."/>
            <person name="Grossetete S."/>
            <person name="Guldener U."/>
            <person name="Henrissat B."/>
            <person name="Howlett B.J."/>
            <person name="Kodira C."/>
            <person name="Kretschmer M."/>
            <person name="Lappartient A."/>
            <person name="Leroch M."/>
            <person name="Levis C."/>
            <person name="Mauceli E."/>
            <person name="Neuveglise C."/>
            <person name="Oeser B."/>
            <person name="Pearson M."/>
            <person name="Poulain J."/>
            <person name="Poussereau N."/>
            <person name="Quesneville H."/>
            <person name="Rascle C."/>
            <person name="Schumacher J."/>
            <person name="Segurens B."/>
            <person name="Sexton A."/>
            <person name="Silva E."/>
            <person name="Sirven C."/>
            <person name="Soanes D.M."/>
            <person name="Talbot N.J."/>
            <person name="Templeton M."/>
            <person name="Yandava C."/>
            <person name="Yarden O."/>
            <person name="Zeng Q."/>
            <person name="Rollins J.A."/>
            <person name="Lebrun M.H."/>
            <person name="Dickman M."/>
        </authorList>
    </citation>
    <scope>NUCLEOTIDE SEQUENCE [LARGE SCALE GENOMIC DNA]</scope>
    <source>
        <strain evidence="3">T4</strain>
    </source>
</reference>
<feature type="region of interest" description="Disordered" evidence="1">
    <location>
        <begin position="1"/>
        <end position="23"/>
    </location>
</feature>
<evidence type="ECO:0000313" key="3">
    <source>
        <dbReference type="Proteomes" id="UP000008177"/>
    </source>
</evidence>
<dbReference type="EMBL" id="FQ790350">
    <property type="protein sequence ID" value="CCD54287.1"/>
    <property type="molecule type" value="Genomic_DNA"/>
</dbReference>
<protein>
    <submittedName>
        <fullName evidence="2">Uncharacterized protein</fullName>
    </submittedName>
</protein>
<organism evidence="2 3">
    <name type="scientific">Botryotinia fuckeliana (strain T4)</name>
    <name type="common">Noble rot fungus</name>
    <name type="synonym">Botrytis cinerea</name>
    <dbReference type="NCBI Taxonomy" id="999810"/>
    <lineage>
        <taxon>Eukaryota</taxon>
        <taxon>Fungi</taxon>
        <taxon>Dikarya</taxon>
        <taxon>Ascomycota</taxon>
        <taxon>Pezizomycotina</taxon>
        <taxon>Leotiomycetes</taxon>
        <taxon>Helotiales</taxon>
        <taxon>Sclerotiniaceae</taxon>
        <taxon>Botrytis</taxon>
    </lineage>
</organism>
<dbReference type="InParanoid" id="G2YRN9"/>
<accession>G2YRN9</accession>
<name>G2YRN9_BOTF4</name>
<proteinExistence type="predicted"/>
<evidence type="ECO:0000256" key="1">
    <source>
        <dbReference type="SAM" id="MobiDB-lite"/>
    </source>
</evidence>